<proteinExistence type="predicted"/>
<keyword evidence="2" id="KW-1133">Transmembrane helix</keyword>
<organism evidence="3 4">
    <name type="scientific">Streptomyces caledonius</name>
    <dbReference type="NCBI Taxonomy" id="3134107"/>
    <lineage>
        <taxon>Bacteria</taxon>
        <taxon>Bacillati</taxon>
        <taxon>Actinomycetota</taxon>
        <taxon>Actinomycetes</taxon>
        <taxon>Kitasatosporales</taxon>
        <taxon>Streptomycetaceae</taxon>
        <taxon>Streptomyces</taxon>
    </lineage>
</organism>
<gene>
    <name evidence="3" type="ORF">WKI68_06500</name>
</gene>
<dbReference type="EMBL" id="JBBKAM010000002">
    <property type="protein sequence ID" value="MEJ8641226.1"/>
    <property type="molecule type" value="Genomic_DNA"/>
</dbReference>
<evidence type="ECO:0008006" key="5">
    <source>
        <dbReference type="Google" id="ProtNLM"/>
    </source>
</evidence>
<reference evidence="3 4" key="1">
    <citation type="submission" date="2024-03" db="EMBL/GenBank/DDBJ databases">
        <title>Novel Streptomyces species of biotechnological and ecological value are a feature of Machair soil.</title>
        <authorList>
            <person name="Prole J.R."/>
            <person name="Goodfellow M."/>
            <person name="Allenby N."/>
            <person name="Ward A.C."/>
        </authorList>
    </citation>
    <scope>NUCLEOTIDE SEQUENCE [LARGE SCALE GENOMIC DNA]</scope>
    <source>
        <strain evidence="3 4">MS1.HAVA.3</strain>
    </source>
</reference>
<feature type="transmembrane region" description="Helical" evidence="2">
    <location>
        <begin position="372"/>
        <end position="392"/>
    </location>
</feature>
<feature type="compositionally biased region" description="Gly residues" evidence="1">
    <location>
        <begin position="324"/>
        <end position="346"/>
    </location>
</feature>
<dbReference type="Proteomes" id="UP001382904">
    <property type="component" value="Unassembled WGS sequence"/>
</dbReference>
<evidence type="ECO:0000313" key="3">
    <source>
        <dbReference type="EMBL" id="MEJ8641226.1"/>
    </source>
</evidence>
<evidence type="ECO:0000313" key="4">
    <source>
        <dbReference type="Proteomes" id="UP001382904"/>
    </source>
</evidence>
<feature type="compositionally biased region" description="Basic residues" evidence="1">
    <location>
        <begin position="273"/>
        <end position="304"/>
    </location>
</feature>
<protein>
    <recommendedName>
        <fullName evidence="5">SMP-30/Gluconolactonase/LRE-like region domain-containing protein</fullName>
    </recommendedName>
</protein>
<comment type="caution">
    <text evidence="3">The sequence shown here is derived from an EMBL/GenBank/DDBJ whole genome shotgun (WGS) entry which is preliminary data.</text>
</comment>
<name>A0ABU8U133_9ACTN</name>
<accession>A0ABU8U133</accession>
<evidence type="ECO:0000256" key="1">
    <source>
        <dbReference type="SAM" id="MobiDB-lite"/>
    </source>
</evidence>
<keyword evidence="2" id="KW-0812">Transmembrane</keyword>
<keyword evidence="2" id="KW-0472">Membrane</keyword>
<keyword evidence="4" id="KW-1185">Reference proteome</keyword>
<feature type="compositionally biased region" description="Basic and acidic residues" evidence="1">
    <location>
        <begin position="305"/>
        <end position="317"/>
    </location>
</feature>
<dbReference type="Gene3D" id="2.130.10.10">
    <property type="entry name" value="YVTN repeat-like/Quinoprotein amine dehydrogenase"/>
    <property type="match status" value="1"/>
</dbReference>
<sequence length="400" mass="40576">MLVAQGPVLSEVDIATATVKRSVTLAGGDGFAVDAARGTVWFTDIANRRMHRVDTATFQVTATLELPAGEGFGGFTEVDPETGAVWVGLDTSVVVHDAAGKRLGVIQGADMPRAARFDAATHEAFVVWQDAGDTSQPGSDDNGALTVHRTRDLQEAAEPVVLPGNHAQLGGAAVAVEPGGGTVFVSDPAGEDHPAGAVHVPEDHPGPGGPVRHGRDPGLPDRGGGGDPAAHRGLAGQHGRGPDLAGGGGCDLIDVRVHGCALRQRPPLPGGVHQRRRRQPNRPGHAHRHLRGHHDGRRPVRRRDRRDGYGGRNGNDRRLRRRCGGSGGSGAAGGSDGSSGGSGGTVGGASAAGTVGGTGTTPTGSALASTGVAVASLAGCALVITAAGWVLVRRTRPTAR</sequence>
<dbReference type="InterPro" id="IPR015943">
    <property type="entry name" value="WD40/YVTN_repeat-like_dom_sf"/>
</dbReference>
<evidence type="ECO:0000256" key="2">
    <source>
        <dbReference type="SAM" id="Phobius"/>
    </source>
</evidence>
<dbReference type="SUPFAM" id="SSF63829">
    <property type="entry name" value="Calcium-dependent phosphotriesterase"/>
    <property type="match status" value="1"/>
</dbReference>
<feature type="region of interest" description="Disordered" evidence="1">
    <location>
        <begin position="184"/>
        <end position="242"/>
    </location>
</feature>
<feature type="region of interest" description="Disordered" evidence="1">
    <location>
        <begin position="263"/>
        <end position="346"/>
    </location>
</feature>
<feature type="compositionally biased region" description="Basic and acidic residues" evidence="1">
    <location>
        <begin position="190"/>
        <end position="205"/>
    </location>
</feature>